<dbReference type="Pfam" id="PF00128">
    <property type="entry name" value="Alpha-amylase"/>
    <property type="match status" value="1"/>
</dbReference>
<dbReference type="EC" id="3.2.1.1" evidence="11"/>
<dbReference type="EMBL" id="CP053586">
    <property type="protein sequence ID" value="WNZ22890.1"/>
    <property type="molecule type" value="Genomic_DNA"/>
</dbReference>
<dbReference type="SUPFAM" id="SSF51445">
    <property type="entry name" value="(Trans)glycosidases"/>
    <property type="match status" value="1"/>
</dbReference>
<dbReference type="InterPro" id="IPR013780">
    <property type="entry name" value="Glyco_hydro_b"/>
</dbReference>
<dbReference type="Gene3D" id="2.40.30.140">
    <property type="match status" value="1"/>
</dbReference>
<dbReference type="NCBIfam" id="NF006968">
    <property type="entry name" value="PRK09441.1-1"/>
    <property type="match status" value="1"/>
</dbReference>
<dbReference type="InterPro" id="IPR006046">
    <property type="entry name" value="Alpha_amylase"/>
</dbReference>
<protein>
    <submittedName>
        <fullName evidence="11">Alpha-amylase</fullName>
        <ecNumber evidence="11">3.2.1.1</ecNumber>
    </submittedName>
</protein>
<dbReference type="SUPFAM" id="SSF51011">
    <property type="entry name" value="Glycosyl hydrolase domain"/>
    <property type="match status" value="1"/>
</dbReference>
<dbReference type="Gene3D" id="2.60.40.1180">
    <property type="entry name" value="Golgi alpha-mannosidase II"/>
    <property type="match status" value="1"/>
</dbReference>
<feature type="active site" description="Proton donor" evidence="7">
    <location>
        <position position="264"/>
    </location>
</feature>
<gene>
    <name evidence="11" type="ORF">HJG54_08500</name>
</gene>
<feature type="binding site" evidence="8">
    <location>
        <position position="238"/>
    </location>
    <ligand>
        <name>Ca(2+)</name>
        <dbReference type="ChEBI" id="CHEBI:29108"/>
        <label>1</label>
    </ligand>
</feature>
<accession>A0AA97AF84</accession>
<dbReference type="PIRSF" id="PIRSF001021">
    <property type="entry name" value="Alph-amls_thrmst"/>
    <property type="match status" value="1"/>
</dbReference>
<dbReference type="InterPro" id="IPR006047">
    <property type="entry name" value="GH13_cat_dom"/>
</dbReference>
<evidence type="ECO:0000256" key="6">
    <source>
        <dbReference type="ARBA" id="ARBA00023295"/>
    </source>
</evidence>
<evidence type="ECO:0000256" key="1">
    <source>
        <dbReference type="ARBA" id="ARBA00001913"/>
    </source>
</evidence>
<evidence type="ECO:0000256" key="8">
    <source>
        <dbReference type="PIRSR" id="PIRSR001021-2"/>
    </source>
</evidence>
<dbReference type="NCBIfam" id="NF006969">
    <property type="entry name" value="PRK09441.1-2"/>
    <property type="match status" value="1"/>
</dbReference>
<feature type="binding site" evidence="8">
    <location>
        <position position="197"/>
    </location>
    <ligand>
        <name>Ca(2+)</name>
        <dbReference type="ChEBI" id="CHEBI:29108"/>
        <label>1</label>
    </ligand>
</feature>
<dbReference type="AlphaFoldDB" id="A0AA97AF84"/>
<feature type="binding site" evidence="8">
    <location>
        <position position="205"/>
    </location>
    <ligand>
        <name>Ca(2+)</name>
        <dbReference type="ChEBI" id="CHEBI:29108"/>
        <label>2</label>
    </ligand>
</feature>
<name>A0AA97AF84_9CYAN</name>
<dbReference type="GO" id="GO:0005509">
    <property type="term" value="F:calcium ion binding"/>
    <property type="evidence" value="ECO:0007669"/>
    <property type="project" value="InterPro"/>
</dbReference>
<dbReference type="PRINTS" id="PR00110">
    <property type="entry name" value="ALPHAAMYLASE"/>
</dbReference>
<dbReference type="GO" id="GO:0005975">
    <property type="term" value="P:carbohydrate metabolic process"/>
    <property type="evidence" value="ECO:0007669"/>
    <property type="project" value="InterPro"/>
</dbReference>
<sequence>MSETNGVMMQYFHWYCPDDGSLWNQLAESAEELAKVGVTSVWLPPAYKGTGGGSDVGYGVYDLFDLGEFDQKGSVRTKYGTKEEYLRAIKAAQKAGIRVYADVVFNHKLGADAQEEAEATPFHPENRNETIGEYQTIKAWTHFTFPGRQGKYSTMEWHWWHFDAIDYNVYNESENAIYLLKGKDFDNNVDLEKGNFDYLMGCDLDMDHPEVCAELKYWGEWYVDTTGVDGFRFDAVKHVAADFFREWLDHVSDYAKRDLFAVGEYWSYDVEALHSFIETTKGRVTLFDAPLHYNFHVASQSGNDYDMRQIFDNTLVQQQPALAVTLVDNHDSQPLQSLESVVEPWFKPLAYALILLRREGYPCVFYPDYYGAHYKDIGNDGNEHEVWLDQHQFLLDKMLHARQTYAYGDQYDYFDHANCIGWTRLGTEAHPGGLAVVLSNGDAGSKYMEVGQPNRTYIDITEHIEEPITTNEEGWAEFLCPPGSVSIWVPQS</sequence>
<feature type="binding site" evidence="8">
    <location>
        <position position="186"/>
    </location>
    <ligand>
        <name>Ca(2+)</name>
        <dbReference type="ChEBI" id="CHEBI:29108"/>
        <label>2</label>
    </ligand>
</feature>
<dbReference type="CDD" id="cd11318">
    <property type="entry name" value="AmyAc_bac_fung_AmyA"/>
    <property type="match status" value="1"/>
</dbReference>
<dbReference type="PANTHER" id="PTHR43447">
    <property type="entry name" value="ALPHA-AMYLASE"/>
    <property type="match status" value="1"/>
</dbReference>
<feature type="binding site" evidence="8">
    <location>
        <position position="106"/>
    </location>
    <ligand>
        <name>Ca(2+)</name>
        <dbReference type="ChEBI" id="CHEBI:29108"/>
        <label>1</label>
    </ligand>
</feature>
<evidence type="ECO:0000256" key="5">
    <source>
        <dbReference type="ARBA" id="ARBA00023277"/>
    </source>
</evidence>
<feature type="active site" description="Nucleophile" evidence="7">
    <location>
        <position position="234"/>
    </location>
</feature>
<comment type="cofactor">
    <cofactor evidence="1">
        <name>Ca(2+)</name>
        <dbReference type="ChEBI" id="CHEBI:29108"/>
    </cofactor>
</comment>
<comment type="similarity">
    <text evidence="2 9">Belongs to the glycosyl hydrolase 13 family.</text>
</comment>
<keyword evidence="6 11" id="KW-0326">Glycosidase</keyword>
<keyword evidence="8" id="KW-0106">Calcium</keyword>
<organism evidence="11">
    <name type="scientific">Leptolyngbya sp. NK1-12</name>
    <dbReference type="NCBI Taxonomy" id="2547451"/>
    <lineage>
        <taxon>Bacteria</taxon>
        <taxon>Bacillati</taxon>
        <taxon>Cyanobacteriota</taxon>
        <taxon>Cyanophyceae</taxon>
        <taxon>Leptolyngbyales</taxon>
        <taxon>Leptolyngbyaceae</taxon>
        <taxon>Leptolyngbya group</taxon>
        <taxon>Leptolyngbya</taxon>
    </lineage>
</organism>
<evidence type="ECO:0000256" key="9">
    <source>
        <dbReference type="RuleBase" id="RU003615"/>
    </source>
</evidence>
<dbReference type="Gene3D" id="3.20.20.80">
    <property type="entry name" value="Glycosidases"/>
    <property type="match status" value="1"/>
</dbReference>
<evidence type="ECO:0000256" key="3">
    <source>
        <dbReference type="ARBA" id="ARBA00022723"/>
    </source>
</evidence>
<feature type="binding site" evidence="8">
    <location>
        <position position="163"/>
    </location>
    <ligand>
        <name>Ca(2+)</name>
        <dbReference type="ChEBI" id="CHEBI:29108"/>
        <label>2</label>
    </ligand>
</feature>
<feature type="domain" description="Glycosyl hydrolase family 13 catalytic" evidence="10">
    <location>
        <begin position="6"/>
        <end position="402"/>
    </location>
</feature>
<evidence type="ECO:0000256" key="4">
    <source>
        <dbReference type="ARBA" id="ARBA00022801"/>
    </source>
</evidence>
<dbReference type="SMART" id="SM00642">
    <property type="entry name" value="Aamy"/>
    <property type="match status" value="1"/>
</dbReference>
<feature type="binding site" evidence="8">
    <location>
        <position position="203"/>
    </location>
    <ligand>
        <name>Ca(2+)</name>
        <dbReference type="ChEBI" id="CHEBI:29108"/>
        <label>1</label>
    </ligand>
</feature>
<dbReference type="RefSeq" id="WP_316434437.1">
    <property type="nucleotide sequence ID" value="NZ_CP053586.1"/>
</dbReference>
<evidence type="ECO:0000256" key="2">
    <source>
        <dbReference type="ARBA" id="ARBA00008061"/>
    </source>
</evidence>
<evidence type="ECO:0000256" key="7">
    <source>
        <dbReference type="PIRSR" id="PIRSR001021-1"/>
    </source>
</evidence>
<dbReference type="InterPro" id="IPR013776">
    <property type="entry name" value="A-amylase_thermo"/>
</dbReference>
<keyword evidence="4 11" id="KW-0378">Hydrolase</keyword>
<proteinExistence type="inferred from homology"/>
<dbReference type="GO" id="GO:0004556">
    <property type="term" value="F:alpha-amylase activity"/>
    <property type="evidence" value="ECO:0007669"/>
    <property type="project" value="UniProtKB-EC"/>
</dbReference>
<evidence type="ECO:0000259" key="10">
    <source>
        <dbReference type="SMART" id="SM00642"/>
    </source>
</evidence>
<dbReference type="InterPro" id="IPR017853">
    <property type="entry name" value="GH"/>
</dbReference>
<keyword evidence="3 8" id="KW-0479">Metal-binding</keyword>
<keyword evidence="5" id="KW-0119">Carbohydrate metabolism</keyword>
<reference evidence="11" key="1">
    <citation type="submission" date="2020-05" db="EMBL/GenBank/DDBJ databases">
        <authorList>
            <person name="Zhu T."/>
            <person name="Keshari N."/>
            <person name="Lu X."/>
        </authorList>
    </citation>
    <scope>NUCLEOTIDE SEQUENCE</scope>
    <source>
        <strain evidence="11">NK1-12</strain>
    </source>
</reference>
<evidence type="ECO:0000313" key="11">
    <source>
        <dbReference type="EMBL" id="WNZ22890.1"/>
    </source>
</evidence>